<feature type="compositionally biased region" description="Low complexity" evidence="1">
    <location>
        <begin position="46"/>
        <end position="61"/>
    </location>
</feature>
<evidence type="ECO:0000313" key="2">
    <source>
        <dbReference type="EMBL" id="KAK4785173.1"/>
    </source>
</evidence>
<dbReference type="AlphaFoldDB" id="A0AAN7LCA1"/>
<name>A0AAN7LCA1_TRANT</name>
<dbReference type="PANTHER" id="PTHR34935">
    <property type="entry name" value="PROTEIN TIC110, CHLOROPLASTIC"/>
    <property type="match status" value="1"/>
</dbReference>
<feature type="region of interest" description="Disordered" evidence="1">
    <location>
        <begin position="40"/>
        <end position="71"/>
    </location>
</feature>
<protein>
    <recommendedName>
        <fullName evidence="4">Protein TIC110, chloroplastic</fullName>
    </recommendedName>
</protein>
<evidence type="ECO:0000313" key="3">
    <source>
        <dbReference type="Proteomes" id="UP001346149"/>
    </source>
</evidence>
<dbReference type="GO" id="GO:0061927">
    <property type="term" value="C:TOC-TIC supercomplex I"/>
    <property type="evidence" value="ECO:0007669"/>
    <property type="project" value="TreeGrafter"/>
</dbReference>
<comment type="caution">
    <text evidence="2">The sequence shown here is derived from an EMBL/GenBank/DDBJ whole genome shotgun (WGS) entry which is preliminary data.</text>
</comment>
<accession>A0AAN7LCA1</accession>
<sequence length="497" mass="54325">MNPTLLTSSPPSQRPMHPSLFLNPAPLRLPTTTRRRIMVSRRPCCSTSASSDQPATSSSSPSPEPDIFGGQKELTGIQPLVKSLSPPVQLAASAILVAGAVAAGYTLGCRFGRSQTAAIGGAAVLGAAGGAAAYAVRDSVPEVAAVDLHNYVASFHDPGAVKREDIDQITSKYGVSKQDEAFNAELCDLYLRFVQSVLPPGYEELNGREVEAIIKFKSALDIDDPEAASMHMEVGRRIYRQRLETGDREADIEQRRAFQKLIYVSTLVFGEASSFLLPWKRVFKVTDAQVEVAIRDNAQRLYTSKLKTISRDLNVDHLLSLREAQLLYRLSDELAEDLFKVHCRKLVEGNISSALNVIKSRTLAARGVNVVIDELDQILAFNNLLITLKNHADANLFARGIAPLSIIGGEYDNDRKIDDLKLLYRAYAADALSHGCMEVKKLEALNQLRNIFGLGKREAEAVMMDVTSKSYRKRLAQAVSGGDLEAADSKATILQKL</sequence>
<dbReference type="GO" id="GO:0045037">
    <property type="term" value="P:protein import into chloroplast stroma"/>
    <property type="evidence" value="ECO:0007669"/>
    <property type="project" value="TreeGrafter"/>
</dbReference>
<organism evidence="2 3">
    <name type="scientific">Trapa natans</name>
    <name type="common">Water chestnut</name>
    <dbReference type="NCBI Taxonomy" id="22666"/>
    <lineage>
        <taxon>Eukaryota</taxon>
        <taxon>Viridiplantae</taxon>
        <taxon>Streptophyta</taxon>
        <taxon>Embryophyta</taxon>
        <taxon>Tracheophyta</taxon>
        <taxon>Spermatophyta</taxon>
        <taxon>Magnoliopsida</taxon>
        <taxon>eudicotyledons</taxon>
        <taxon>Gunneridae</taxon>
        <taxon>Pentapetalae</taxon>
        <taxon>rosids</taxon>
        <taxon>malvids</taxon>
        <taxon>Myrtales</taxon>
        <taxon>Lythraceae</taxon>
        <taxon>Trapa</taxon>
    </lineage>
</organism>
<dbReference type="Pfam" id="PF16940">
    <property type="entry name" value="Tic110"/>
    <property type="match status" value="1"/>
</dbReference>
<dbReference type="Proteomes" id="UP001346149">
    <property type="component" value="Unassembled WGS sequence"/>
</dbReference>
<feature type="region of interest" description="Disordered" evidence="1">
    <location>
        <begin position="1"/>
        <end position="26"/>
    </location>
</feature>
<evidence type="ECO:0000256" key="1">
    <source>
        <dbReference type="SAM" id="MobiDB-lite"/>
    </source>
</evidence>
<keyword evidence="3" id="KW-1185">Reference proteome</keyword>
<gene>
    <name evidence="2" type="ORF">SAY86_001862</name>
</gene>
<proteinExistence type="predicted"/>
<reference evidence="2 3" key="1">
    <citation type="journal article" date="2023" name="Hortic Res">
        <title>Pangenome of water caltrop reveals structural variations and asymmetric subgenome divergence after allopolyploidization.</title>
        <authorList>
            <person name="Zhang X."/>
            <person name="Chen Y."/>
            <person name="Wang L."/>
            <person name="Yuan Y."/>
            <person name="Fang M."/>
            <person name="Shi L."/>
            <person name="Lu R."/>
            <person name="Comes H.P."/>
            <person name="Ma Y."/>
            <person name="Chen Y."/>
            <person name="Huang G."/>
            <person name="Zhou Y."/>
            <person name="Zheng Z."/>
            <person name="Qiu Y."/>
        </authorList>
    </citation>
    <scope>NUCLEOTIDE SEQUENCE [LARGE SCALE GENOMIC DNA]</scope>
    <source>
        <strain evidence="2">F231</strain>
    </source>
</reference>
<evidence type="ECO:0008006" key="4">
    <source>
        <dbReference type="Google" id="ProtNLM"/>
    </source>
</evidence>
<dbReference type="PANTHER" id="PTHR34935:SF3">
    <property type="entry name" value="PROTEIN TIC110, CHLOROPLASTIC"/>
    <property type="match status" value="1"/>
</dbReference>
<dbReference type="InterPro" id="IPR031610">
    <property type="entry name" value="TIC110"/>
</dbReference>
<feature type="compositionally biased region" description="Polar residues" evidence="1">
    <location>
        <begin position="1"/>
        <end position="11"/>
    </location>
</feature>
<dbReference type="EMBL" id="JAXQNO010000013">
    <property type="protein sequence ID" value="KAK4785173.1"/>
    <property type="molecule type" value="Genomic_DNA"/>
</dbReference>